<dbReference type="EnsemblPlants" id="AET4Gv20566700.5">
    <property type="protein sequence ID" value="AET4Gv20566700.5"/>
    <property type="gene ID" value="AET4Gv20566700"/>
</dbReference>
<protein>
    <submittedName>
        <fullName evidence="1">Uncharacterized protein</fullName>
    </submittedName>
</protein>
<dbReference type="AlphaFoldDB" id="A0A453IHZ4"/>
<reference evidence="2" key="1">
    <citation type="journal article" date="2014" name="Science">
        <title>Ancient hybridizations among the ancestral genomes of bread wheat.</title>
        <authorList>
            <consortium name="International Wheat Genome Sequencing Consortium,"/>
            <person name="Marcussen T."/>
            <person name="Sandve S.R."/>
            <person name="Heier L."/>
            <person name="Spannagl M."/>
            <person name="Pfeifer M."/>
            <person name="Jakobsen K.S."/>
            <person name="Wulff B.B."/>
            <person name="Steuernagel B."/>
            <person name="Mayer K.F."/>
            <person name="Olsen O.A."/>
        </authorList>
    </citation>
    <scope>NUCLEOTIDE SEQUENCE [LARGE SCALE GENOMIC DNA]</scope>
    <source>
        <strain evidence="2">cv. AL8/78</strain>
    </source>
</reference>
<accession>A0A453IHZ4</accession>
<reference evidence="1" key="5">
    <citation type="journal article" date="2021" name="G3 (Bethesda)">
        <title>Aegilops tauschii genome assembly Aet v5.0 features greater sequence contiguity and improved annotation.</title>
        <authorList>
            <person name="Wang L."/>
            <person name="Zhu T."/>
            <person name="Rodriguez J.C."/>
            <person name="Deal K.R."/>
            <person name="Dubcovsky J."/>
            <person name="McGuire P.E."/>
            <person name="Lux T."/>
            <person name="Spannagl M."/>
            <person name="Mayer K.F.X."/>
            <person name="Baldrich P."/>
            <person name="Meyers B.C."/>
            <person name="Huo N."/>
            <person name="Gu Y.Q."/>
            <person name="Zhou H."/>
            <person name="Devos K.M."/>
            <person name="Bennetzen J.L."/>
            <person name="Unver T."/>
            <person name="Budak H."/>
            <person name="Gulick P.J."/>
            <person name="Galiba G."/>
            <person name="Kalapos B."/>
            <person name="Nelson D.R."/>
            <person name="Li P."/>
            <person name="You F.M."/>
            <person name="Luo M.C."/>
            <person name="Dvorak J."/>
        </authorList>
    </citation>
    <scope>NUCLEOTIDE SEQUENCE [LARGE SCALE GENOMIC DNA]</scope>
    <source>
        <strain evidence="1">cv. AL8/78</strain>
    </source>
</reference>
<name>A0A453IHZ4_AEGTS</name>
<reference evidence="2" key="2">
    <citation type="journal article" date="2017" name="Nat. Plants">
        <title>The Aegilops tauschii genome reveals multiple impacts of transposons.</title>
        <authorList>
            <person name="Zhao G."/>
            <person name="Zou C."/>
            <person name="Li K."/>
            <person name="Wang K."/>
            <person name="Li T."/>
            <person name="Gao L."/>
            <person name="Zhang X."/>
            <person name="Wang H."/>
            <person name="Yang Z."/>
            <person name="Liu X."/>
            <person name="Jiang W."/>
            <person name="Mao L."/>
            <person name="Kong X."/>
            <person name="Jiao Y."/>
            <person name="Jia J."/>
        </authorList>
    </citation>
    <scope>NUCLEOTIDE SEQUENCE [LARGE SCALE GENOMIC DNA]</scope>
    <source>
        <strain evidence="2">cv. AL8/78</strain>
    </source>
</reference>
<evidence type="ECO:0000313" key="2">
    <source>
        <dbReference type="Proteomes" id="UP000015105"/>
    </source>
</evidence>
<reference evidence="1" key="4">
    <citation type="submission" date="2019-03" db="UniProtKB">
        <authorList>
            <consortium name="EnsemblPlants"/>
        </authorList>
    </citation>
    <scope>IDENTIFICATION</scope>
</reference>
<organism evidence="1 2">
    <name type="scientific">Aegilops tauschii subsp. strangulata</name>
    <name type="common">Goatgrass</name>
    <dbReference type="NCBI Taxonomy" id="200361"/>
    <lineage>
        <taxon>Eukaryota</taxon>
        <taxon>Viridiplantae</taxon>
        <taxon>Streptophyta</taxon>
        <taxon>Embryophyta</taxon>
        <taxon>Tracheophyta</taxon>
        <taxon>Spermatophyta</taxon>
        <taxon>Magnoliopsida</taxon>
        <taxon>Liliopsida</taxon>
        <taxon>Poales</taxon>
        <taxon>Poaceae</taxon>
        <taxon>BOP clade</taxon>
        <taxon>Pooideae</taxon>
        <taxon>Triticodae</taxon>
        <taxon>Triticeae</taxon>
        <taxon>Triticinae</taxon>
        <taxon>Aegilops</taxon>
    </lineage>
</organism>
<dbReference type="Proteomes" id="UP000015105">
    <property type="component" value="Chromosome 4D"/>
</dbReference>
<proteinExistence type="predicted"/>
<sequence>PSIDLSPLITCLIQFYYSSYGWLQTSLSGQKVQMGSAFPCREMGLSFTSITSP</sequence>
<reference evidence="1" key="3">
    <citation type="journal article" date="2017" name="Nature">
        <title>Genome sequence of the progenitor of the wheat D genome Aegilops tauschii.</title>
        <authorList>
            <person name="Luo M.C."/>
            <person name="Gu Y.Q."/>
            <person name="Puiu D."/>
            <person name="Wang H."/>
            <person name="Twardziok S.O."/>
            <person name="Deal K.R."/>
            <person name="Huo N."/>
            <person name="Zhu T."/>
            <person name="Wang L."/>
            <person name="Wang Y."/>
            <person name="McGuire P.E."/>
            <person name="Liu S."/>
            <person name="Long H."/>
            <person name="Ramasamy R.K."/>
            <person name="Rodriguez J.C."/>
            <person name="Van S.L."/>
            <person name="Yuan L."/>
            <person name="Wang Z."/>
            <person name="Xia Z."/>
            <person name="Xiao L."/>
            <person name="Anderson O.D."/>
            <person name="Ouyang S."/>
            <person name="Liang Y."/>
            <person name="Zimin A.V."/>
            <person name="Pertea G."/>
            <person name="Qi P."/>
            <person name="Bennetzen J.L."/>
            <person name="Dai X."/>
            <person name="Dawson M.W."/>
            <person name="Muller H.G."/>
            <person name="Kugler K."/>
            <person name="Rivarola-Duarte L."/>
            <person name="Spannagl M."/>
            <person name="Mayer K.F.X."/>
            <person name="Lu F.H."/>
            <person name="Bevan M.W."/>
            <person name="Leroy P."/>
            <person name="Li P."/>
            <person name="You F.M."/>
            <person name="Sun Q."/>
            <person name="Liu Z."/>
            <person name="Lyons E."/>
            <person name="Wicker T."/>
            <person name="Salzberg S.L."/>
            <person name="Devos K.M."/>
            <person name="Dvorak J."/>
        </authorList>
    </citation>
    <scope>NUCLEOTIDE SEQUENCE [LARGE SCALE GENOMIC DNA]</scope>
    <source>
        <strain evidence="1">cv. AL8/78</strain>
    </source>
</reference>
<keyword evidence="2" id="KW-1185">Reference proteome</keyword>
<evidence type="ECO:0000313" key="1">
    <source>
        <dbReference type="EnsemblPlants" id="AET4Gv20566700.5"/>
    </source>
</evidence>
<dbReference type="Gramene" id="AET4Gv20566700.5">
    <property type="protein sequence ID" value="AET4Gv20566700.5"/>
    <property type="gene ID" value="AET4Gv20566700"/>
</dbReference>